<dbReference type="AlphaFoldDB" id="A0A9D9HMD0"/>
<dbReference type="Pfam" id="PF08522">
    <property type="entry name" value="BT_3987-like_N"/>
    <property type="match status" value="1"/>
</dbReference>
<dbReference type="InterPro" id="IPR013783">
    <property type="entry name" value="Ig-like_fold"/>
</dbReference>
<dbReference type="SUPFAM" id="SSF51445">
    <property type="entry name" value="(Trans)glycosidases"/>
    <property type="match status" value="1"/>
</dbReference>
<dbReference type="Proteomes" id="UP000823617">
    <property type="component" value="Unassembled WGS sequence"/>
</dbReference>
<dbReference type="Gene3D" id="2.60.40.10">
    <property type="entry name" value="Immunoglobulins"/>
    <property type="match status" value="2"/>
</dbReference>
<dbReference type="EMBL" id="JADIMK010000096">
    <property type="protein sequence ID" value="MBO8456471.1"/>
    <property type="molecule type" value="Genomic_DNA"/>
</dbReference>
<dbReference type="Gene3D" id="3.20.20.80">
    <property type="entry name" value="Glycosidases"/>
    <property type="match status" value="1"/>
</dbReference>
<proteinExistence type="predicted"/>
<evidence type="ECO:0000313" key="3">
    <source>
        <dbReference type="EMBL" id="MBO8456471.1"/>
    </source>
</evidence>
<evidence type="ECO:0000259" key="1">
    <source>
        <dbReference type="Pfam" id="PF08522"/>
    </source>
</evidence>
<evidence type="ECO:0000313" key="4">
    <source>
        <dbReference type="Proteomes" id="UP000823617"/>
    </source>
</evidence>
<evidence type="ECO:0000259" key="2">
    <source>
        <dbReference type="Pfam" id="PF13004"/>
    </source>
</evidence>
<comment type="caution">
    <text evidence="3">The sequence shown here is derived from an EMBL/GenBank/DDBJ whole genome shotgun (WGS) entry which is preliminary data.</text>
</comment>
<reference evidence="3" key="2">
    <citation type="journal article" date="2021" name="PeerJ">
        <title>Extensive microbial diversity within the chicken gut microbiome revealed by metagenomics and culture.</title>
        <authorList>
            <person name="Gilroy R."/>
            <person name="Ravi A."/>
            <person name="Getino M."/>
            <person name="Pursley I."/>
            <person name="Horton D.L."/>
            <person name="Alikhan N.F."/>
            <person name="Baker D."/>
            <person name="Gharbi K."/>
            <person name="Hall N."/>
            <person name="Watson M."/>
            <person name="Adriaenssens E.M."/>
            <person name="Foster-Nyarko E."/>
            <person name="Jarju S."/>
            <person name="Secka A."/>
            <person name="Antonio M."/>
            <person name="Oren A."/>
            <person name="Chaudhuri R.R."/>
            <person name="La Ragione R."/>
            <person name="Hildebrand F."/>
            <person name="Pallen M.J."/>
        </authorList>
    </citation>
    <scope>NUCLEOTIDE SEQUENCE</scope>
    <source>
        <strain evidence="3">B1-3475</strain>
    </source>
</reference>
<dbReference type="InterPro" id="IPR017853">
    <property type="entry name" value="GH"/>
</dbReference>
<dbReference type="InterPro" id="IPR024361">
    <property type="entry name" value="BACON"/>
</dbReference>
<sequence>MNKVLKLLTGVLVIPAAITSCKEEEPAMNTLEVTPSSPLEFAALDNEDKVLIVTTDASSWEADAPEWVLTTVEGDRLVVNVRDNASSESRTGRITVSAGNAEPVHVSVIQNEAEEDVDILSVTPDDPISFNASGNAGVSLEVSTNAGDWAFDVPEWITASKHDGNILFVNAEDNPSEQQRIGRITVSAGEAEPVVINVMQAGRNLSAVTAGIADGDGGDGSALVIEKLDLMPQKLTVSLDKALEEDVSFEFVYDKEYLSQYNYLNGTDYLLYPEDLISFGEDGRLTISSGQTDAETEIIIDPDSRSLRNGVSYLIPVTVRTSSKSVNLDSDAMRVNWVISRKCVKDTKTILYFEVNDVNPLNALEYRLEDGTMFFDAVVLFSANINWDYQNGRPYLYNNPSVQALLDETDTYLQPLREAGIKVYLGQLGNHDCAGLCQLSKTGAKYYAQILADAVKRYKLDGVSFDDEYSSSPISSEYLTSPSPEAGARLLYETKQAMKEIVPWDTDVQVYQLGNFDTRISSVDGHRPGEFVDIVVGDYGRAGVPLNGMTKASCSVMSVELNLDRGDISAAYRAEAEGYGWMMYFSFDPVKKLSGGVNAFTVGAKGLWGMKLLEPTGIYKKKEAGEKGAFDPVRYEL</sequence>
<dbReference type="Pfam" id="PF13004">
    <property type="entry name" value="BACON"/>
    <property type="match status" value="2"/>
</dbReference>
<protein>
    <submittedName>
        <fullName evidence="3">DUF1735 domain-containing protein</fullName>
    </submittedName>
</protein>
<dbReference type="Gene3D" id="2.60.40.1740">
    <property type="entry name" value="hypothetical protein (bacova_03559)"/>
    <property type="match status" value="1"/>
</dbReference>
<feature type="domain" description="BACON" evidence="2">
    <location>
        <begin position="154"/>
        <end position="201"/>
    </location>
</feature>
<accession>A0A9D9HMD0</accession>
<reference evidence="3" key="1">
    <citation type="submission" date="2020-10" db="EMBL/GenBank/DDBJ databases">
        <authorList>
            <person name="Gilroy R."/>
        </authorList>
    </citation>
    <scope>NUCLEOTIDE SEQUENCE</scope>
    <source>
        <strain evidence="3">B1-3475</strain>
    </source>
</reference>
<dbReference type="PROSITE" id="PS51257">
    <property type="entry name" value="PROKAR_LIPOPROTEIN"/>
    <property type="match status" value="1"/>
</dbReference>
<dbReference type="InterPro" id="IPR013728">
    <property type="entry name" value="BT_3987-like_N"/>
</dbReference>
<feature type="domain" description="BACON" evidence="2">
    <location>
        <begin position="61"/>
        <end position="111"/>
    </location>
</feature>
<feature type="domain" description="BT-3987-like N-terminal" evidence="1">
    <location>
        <begin position="235"/>
        <end position="324"/>
    </location>
</feature>
<organism evidence="3 4">
    <name type="scientific">Candidatus Cryptobacteroides intestinigallinarum</name>
    <dbReference type="NCBI Taxonomy" id="2840767"/>
    <lineage>
        <taxon>Bacteria</taxon>
        <taxon>Pseudomonadati</taxon>
        <taxon>Bacteroidota</taxon>
        <taxon>Bacteroidia</taxon>
        <taxon>Bacteroidales</taxon>
        <taxon>Candidatus Cryptobacteroides</taxon>
    </lineage>
</organism>
<gene>
    <name evidence="3" type="ORF">IAC08_08760</name>
</gene>
<name>A0A9D9HMD0_9BACT</name>
<dbReference type="CDD" id="cd14948">
    <property type="entry name" value="BACON"/>
    <property type="match status" value="1"/>
</dbReference>